<dbReference type="InterPro" id="IPR050595">
    <property type="entry name" value="Bact_response_regulator"/>
</dbReference>
<dbReference type="SUPFAM" id="SSF52172">
    <property type="entry name" value="CheY-like"/>
    <property type="match status" value="1"/>
</dbReference>
<gene>
    <name evidence="4" type="ordered locus">Cpin_4424</name>
</gene>
<evidence type="ECO:0000313" key="4">
    <source>
        <dbReference type="EMBL" id="ACU61868.1"/>
    </source>
</evidence>
<name>A0A979G747_CHIPD</name>
<feature type="domain" description="Response regulatory" evidence="3">
    <location>
        <begin position="3"/>
        <end position="116"/>
    </location>
</feature>
<reference evidence="5" key="1">
    <citation type="submission" date="2009-08" db="EMBL/GenBank/DDBJ databases">
        <title>The complete genome of Chitinophaga pinensis DSM 2588.</title>
        <authorList>
            <consortium name="US DOE Joint Genome Institute (JGI-PGF)"/>
            <person name="Lucas S."/>
            <person name="Copeland A."/>
            <person name="Lapidus A."/>
            <person name="Glavina del Rio T."/>
            <person name="Dalin E."/>
            <person name="Tice H."/>
            <person name="Bruce D."/>
            <person name="Goodwin L."/>
            <person name="Pitluck S."/>
            <person name="Kyrpides N."/>
            <person name="Mavromatis K."/>
            <person name="Ivanova N."/>
            <person name="Mikhailova N."/>
            <person name="Sims D."/>
            <person name="Meinche L."/>
            <person name="Brettin T."/>
            <person name="Detter J.C."/>
            <person name="Han C."/>
            <person name="Larimer F."/>
            <person name="Land M."/>
            <person name="Hauser L."/>
            <person name="Markowitz V."/>
            <person name="Cheng J.-F."/>
            <person name="Hugenholtz P."/>
            <person name="Woyke T."/>
            <person name="Wu D."/>
            <person name="Spring S."/>
            <person name="Klenk H.-P."/>
            <person name="Eisen J.A."/>
        </authorList>
    </citation>
    <scope>NUCLEOTIDE SEQUENCE [LARGE SCALE GENOMIC DNA]</scope>
    <source>
        <strain evidence="5">ATCC 43595 / DSM 2588 / LMG 13176 / NBRC 15968 / NCIMB 11800 / UQM 2034</strain>
    </source>
</reference>
<dbReference type="PANTHER" id="PTHR44591:SF3">
    <property type="entry name" value="RESPONSE REGULATORY DOMAIN-CONTAINING PROTEIN"/>
    <property type="match status" value="1"/>
</dbReference>
<evidence type="ECO:0000256" key="2">
    <source>
        <dbReference type="PROSITE-ProRule" id="PRU00169"/>
    </source>
</evidence>
<organism evidence="4 5">
    <name type="scientific">Chitinophaga pinensis (strain ATCC 43595 / DSM 2588 / LMG 13176 / NBRC 15968 / NCIMB 11800 / UQM 2034)</name>
    <dbReference type="NCBI Taxonomy" id="485918"/>
    <lineage>
        <taxon>Bacteria</taxon>
        <taxon>Pseudomonadati</taxon>
        <taxon>Bacteroidota</taxon>
        <taxon>Chitinophagia</taxon>
        <taxon>Chitinophagales</taxon>
        <taxon>Chitinophagaceae</taxon>
        <taxon>Chitinophaga</taxon>
    </lineage>
</organism>
<proteinExistence type="predicted"/>
<evidence type="ECO:0000256" key="1">
    <source>
        <dbReference type="ARBA" id="ARBA00022553"/>
    </source>
</evidence>
<dbReference type="SMART" id="SM00448">
    <property type="entry name" value="REC"/>
    <property type="match status" value="1"/>
</dbReference>
<feature type="modified residue" description="4-aspartylphosphate" evidence="2">
    <location>
        <position position="51"/>
    </location>
</feature>
<dbReference type="EMBL" id="CP001699">
    <property type="protein sequence ID" value="ACU61868.1"/>
    <property type="molecule type" value="Genomic_DNA"/>
</dbReference>
<evidence type="ECO:0000259" key="3">
    <source>
        <dbReference type="PROSITE" id="PS50110"/>
    </source>
</evidence>
<protein>
    <submittedName>
        <fullName evidence="4">Response regulator receiver protein</fullName>
    </submittedName>
</protein>
<accession>A0A979G747</accession>
<dbReference type="PROSITE" id="PS50110">
    <property type="entry name" value="RESPONSE_REGULATORY"/>
    <property type="match status" value="1"/>
</dbReference>
<dbReference type="AlphaFoldDB" id="A0A979G747"/>
<dbReference type="GO" id="GO:0000160">
    <property type="term" value="P:phosphorelay signal transduction system"/>
    <property type="evidence" value="ECO:0007669"/>
    <property type="project" value="InterPro"/>
</dbReference>
<dbReference type="Gene3D" id="3.40.50.2300">
    <property type="match status" value="1"/>
</dbReference>
<dbReference type="KEGG" id="cpi:Cpin_4424"/>
<dbReference type="Proteomes" id="UP000002215">
    <property type="component" value="Chromosome"/>
</dbReference>
<dbReference type="Pfam" id="PF00072">
    <property type="entry name" value="Response_reg"/>
    <property type="match status" value="1"/>
</dbReference>
<evidence type="ECO:0000313" key="5">
    <source>
        <dbReference type="Proteomes" id="UP000002215"/>
    </source>
</evidence>
<dbReference type="PANTHER" id="PTHR44591">
    <property type="entry name" value="STRESS RESPONSE REGULATOR PROTEIN 1"/>
    <property type="match status" value="1"/>
</dbReference>
<sequence>MTHIVLVEDDAPIRFIFQLAFPSRNYSLTDLENSDKIINGEIDVPDVFILDKQISGINGLDVCRFIKSNDKFKNVPVIIMSAAVDIVAQAKEAGADAAISKPFSLNTLRETISRYSVGTATAICAES</sequence>
<dbReference type="InterPro" id="IPR001789">
    <property type="entry name" value="Sig_transdc_resp-reg_receiver"/>
</dbReference>
<dbReference type="RefSeq" id="WP_012792036.1">
    <property type="nucleotide sequence ID" value="NC_013132.1"/>
</dbReference>
<keyword evidence="1 2" id="KW-0597">Phosphoprotein</keyword>
<reference evidence="4 5" key="2">
    <citation type="journal article" date="2010" name="Stand. Genomic Sci.">
        <title>Complete genome sequence of Chitinophaga pinensis type strain (UQM 2034).</title>
        <authorList>
            <person name="Glavina Del Rio T."/>
            <person name="Abt B."/>
            <person name="Spring S."/>
            <person name="Lapidus A."/>
            <person name="Nolan M."/>
            <person name="Tice H."/>
            <person name="Copeland A."/>
            <person name="Cheng J.F."/>
            <person name="Chen F."/>
            <person name="Bruce D."/>
            <person name="Goodwin L."/>
            <person name="Pitluck S."/>
            <person name="Ivanova N."/>
            <person name="Mavromatis K."/>
            <person name="Mikhailova N."/>
            <person name="Pati A."/>
            <person name="Chen A."/>
            <person name="Palaniappan K."/>
            <person name="Land M."/>
            <person name="Hauser L."/>
            <person name="Chang Y.J."/>
            <person name="Jeffries C.D."/>
            <person name="Chain P."/>
            <person name="Saunders E."/>
            <person name="Detter J.C."/>
            <person name="Brettin T."/>
            <person name="Rohde M."/>
            <person name="Goker M."/>
            <person name="Bristow J."/>
            <person name="Eisen J.A."/>
            <person name="Markowitz V."/>
            <person name="Hugenholtz P."/>
            <person name="Kyrpides N.C."/>
            <person name="Klenk H.P."/>
            <person name="Lucas S."/>
        </authorList>
    </citation>
    <scope>NUCLEOTIDE SEQUENCE [LARGE SCALE GENOMIC DNA]</scope>
    <source>
        <strain evidence="5">ATCC 43595 / DSM 2588 / LMG 13176 / NBRC 15968 / NCIMB 11800 / UQM 2034</strain>
    </source>
</reference>
<dbReference type="InterPro" id="IPR011006">
    <property type="entry name" value="CheY-like_superfamily"/>
</dbReference>